<dbReference type="AlphaFoldDB" id="A0A9N8VA31"/>
<evidence type="ECO:0000313" key="1">
    <source>
        <dbReference type="EMBL" id="CAG8443854.1"/>
    </source>
</evidence>
<reference evidence="1" key="1">
    <citation type="submission" date="2021-06" db="EMBL/GenBank/DDBJ databases">
        <authorList>
            <person name="Kallberg Y."/>
            <person name="Tangrot J."/>
            <person name="Rosling A."/>
        </authorList>
    </citation>
    <scope>NUCLEOTIDE SEQUENCE</scope>
    <source>
        <strain evidence="1">87-6 pot B 2015</strain>
    </source>
</reference>
<evidence type="ECO:0000313" key="2">
    <source>
        <dbReference type="Proteomes" id="UP000789375"/>
    </source>
</evidence>
<protein>
    <submittedName>
        <fullName evidence="1">8219_t:CDS:1</fullName>
    </submittedName>
</protein>
<organism evidence="1 2">
    <name type="scientific">Funneliformis mosseae</name>
    <name type="common">Endomycorrhizal fungus</name>
    <name type="synonym">Glomus mosseae</name>
    <dbReference type="NCBI Taxonomy" id="27381"/>
    <lineage>
        <taxon>Eukaryota</taxon>
        <taxon>Fungi</taxon>
        <taxon>Fungi incertae sedis</taxon>
        <taxon>Mucoromycota</taxon>
        <taxon>Glomeromycotina</taxon>
        <taxon>Glomeromycetes</taxon>
        <taxon>Glomerales</taxon>
        <taxon>Glomeraceae</taxon>
        <taxon>Funneliformis</taxon>
    </lineage>
</organism>
<proteinExistence type="predicted"/>
<keyword evidence="2" id="KW-1185">Reference proteome</keyword>
<accession>A0A9N8VA31</accession>
<dbReference type="EMBL" id="CAJVPP010000110">
    <property type="protein sequence ID" value="CAG8443854.1"/>
    <property type="molecule type" value="Genomic_DNA"/>
</dbReference>
<name>A0A9N8VA31_FUNMO</name>
<dbReference type="Proteomes" id="UP000789375">
    <property type="component" value="Unassembled WGS sequence"/>
</dbReference>
<comment type="caution">
    <text evidence="1">The sequence shown here is derived from an EMBL/GenBank/DDBJ whole genome shotgun (WGS) entry which is preliminary data.</text>
</comment>
<gene>
    <name evidence="1" type="ORF">FMOSSE_LOCUS1024</name>
</gene>
<sequence>FFARYNFSRCKFLHFYTDVISPVYTNAISPVLRRRDFFSFTS</sequence>
<feature type="non-terminal residue" evidence="1">
    <location>
        <position position="1"/>
    </location>
</feature>